<protein>
    <submittedName>
        <fullName evidence="1">Uncharacterized protein</fullName>
    </submittedName>
</protein>
<proteinExistence type="predicted"/>
<organism evidence="1">
    <name type="scientific">Entomoneis paludosa</name>
    <dbReference type="NCBI Taxonomy" id="265537"/>
    <lineage>
        <taxon>Eukaryota</taxon>
        <taxon>Sar</taxon>
        <taxon>Stramenopiles</taxon>
        <taxon>Ochrophyta</taxon>
        <taxon>Bacillariophyta</taxon>
        <taxon>Bacillariophyceae</taxon>
        <taxon>Bacillariophycidae</taxon>
        <taxon>Entomoneidaceae</taxon>
        <taxon>Entomoneis</taxon>
    </lineage>
</organism>
<dbReference type="AlphaFoldDB" id="A0A7S2YNC2"/>
<sequence>MNGNEYPTSLQIRTYGHASMTIHGSRNDTSIAMTENAFHHTWRPQTNSPFREKKKILVKRRIHLDGLVWQSSSSTRQAVLIATKEDAVARVPSAWCTEAVVFRKEDMARQSSAP</sequence>
<evidence type="ECO:0000313" key="1">
    <source>
        <dbReference type="EMBL" id="CAD9985489.1"/>
    </source>
</evidence>
<accession>A0A7S2YNC2</accession>
<dbReference type="EMBL" id="HBHT01033017">
    <property type="protein sequence ID" value="CAD9985489.1"/>
    <property type="molecule type" value="Transcribed_RNA"/>
</dbReference>
<name>A0A7S2YNC2_9STRA</name>
<reference evidence="1" key="1">
    <citation type="submission" date="2021-01" db="EMBL/GenBank/DDBJ databases">
        <authorList>
            <person name="Corre E."/>
            <person name="Pelletier E."/>
            <person name="Niang G."/>
            <person name="Scheremetjew M."/>
            <person name="Finn R."/>
            <person name="Kale V."/>
            <person name="Holt S."/>
            <person name="Cochrane G."/>
            <person name="Meng A."/>
            <person name="Brown T."/>
            <person name="Cohen L."/>
        </authorList>
    </citation>
    <scope>NUCLEOTIDE SEQUENCE</scope>
    <source>
        <strain evidence="1">CCMP125</strain>
    </source>
</reference>
<gene>
    <name evidence="1" type="ORF">APAL1065_LOCUS22209</name>
</gene>